<dbReference type="AlphaFoldDB" id="A0A540VNZ6"/>
<dbReference type="Proteomes" id="UP000315400">
    <property type="component" value="Unassembled WGS sequence"/>
</dbReference>
<dbReference type="EMBL" id="VIFK01000203">
    <property type="protein sequence ID" value="TQE98438.1"/>
    <property type="molecule type" value="Genomic_DNA"/>
</dbReference>
<evidence type="ECO:0000313" key="1">
    <source>
        <dbReference type="EMBL" id="TQE98438.1"/>
    </source>
</evidence>
<accession>A0A540VNZ6</accession>
<proteinExistence type="predicted"/>
<evidence type="ECO:0000313" key="2">
    <source>
        <dbReference type="Proteomes" id="UP000315400"/>
    </source>
</evidence>
<name>A0A540VNZ6_9GAMM</name>
<comment type="caution">
    <text evidence="1">The sequence shown here is derived from an EMBL/GenBank/DDBJ whole genome shotgun (WGS) entry which is preliminary data.</text>
</comment>
<sequence length="130" mass="14258">MNARPHIRRAIGAMKRNQPIPKDVAAVLAPALEAAISRPAEPFEQGAGLVVSAEDREAQQALIRLAASKMRGSASWKAECMLSAVRGLDSFVDDPDAHLVIDGWRFDLLRALRIADLPKKRTLQKHAKQT</sequence>
<organism evidence="1 2">
    <name type="scientific">Spiribacter salinus</name>
    <dbReference type="NCBI Taxonomy" id="1335746"/>
    <lineage>
        <taxon>Bacteria</taxon>
        <taxon>Pseudomonadati</taxon>
        <taxon>Pseudomonadota</taxon>
        <taxon>Gammaproteobacteria</taxon>
        <taxon>Chromatiales</taxon>
        <taxon>Ectothiorhodospiraceae</taxon>
        <taxon>Spiribacter</taxon>
    </lineage>
</organism>
<reference evidence="1 2" key="1">
    <citation type="submission" date="2019-06" db="EMBL/GenBank/DDBJ databases">
        <title>Metagenome assembled Genome of Spiribacter salinus SL48-SHIP from the microbial mat of Salt Lake 48 (Novosibirsk region, Russia).</title>
        <authorList>
            <person name="Shipova A."/>
            <person name="Rozanov A.S."/>
            <person name="Bryanskaya A.V."/>
            <person name="Peltek S.E."/>
        </authorList>
    </citation>
    <scope>NUCLEOTIDE SEQUENCE [LARGE SCALE GENOMIC DNA]</scope>
    <source>
        <strain evidence="1">SL48-SHIP-2</strain>
    </source>
</reference>
<protein>
    <submittedName>
        <fullName evidence="1">Uncharacterized protein</fullName>
    </submittedName>
</protein>
<gene>
    <name evidence="1" type="ORF">FKY71_13870</name>
</gene>